<gene>
    <name evidence="9" type="ORF">GCM10007933_31830</name>
</gene>
<organism evidence="9 10">
    <name type="scientific">Zoogloea oryzae</name>
    <dbReference type="NCBI Taxonomy" id="310767"/>
    <lineage>
        <taxon>Bacteria</taxon>
        <taxon>Pseudomonadati</taxon>
        <taxon>Pseudomonadota</taxon>
        <taxon>Betaproteobacteria</taxon>
        <taxon>Rhodocyclales</taxon>
        <taxon>Zoogloeaceae</taxon>
        <taxon>Zoogloea</taxon>
    </lineage>
</organism>
<evidence type="ECO:0000259" key="8">
    <source>
        <dbReference type="Pfam" id="PF01757"/>
    </source>
</evidence>
<feature type="transmembrane region" description="Helical" evidence="7">
    <location>
        <begin position="342"/>
        <end position="361"/>
    </location>
</feature>
<comment type="similarity">
    <text evidence="2">Belongs to the acyltransferase 3 family.</text>
</comment>
<comment type="subcellular location">
    <subcellularLocation>
        <location evidence="1">Cell membrane</location>
        <topology evidence="1">Multi-pass membrane protein</topology>
    </subcellularLocation>
</comment>
<feature type="transmembrane region" description="Helical" evidence="7">
    <location>
        <begin position="173"/>
        <end position="190"/>
    </location>
</feature>
<evidence type="ECO:0000256" key="6">
    <source>
        <dbReference type="ARBA" id="ARBA00023136"/>
    </source>
</evidence>
<evidence type="ECO:0000256" key="2">
    <source>
        <dbReference type="ARBA" id="ARBA00007400"/>
    </source>
</evidence>
<dbReference type="Pfam" id="PF01757">
    <property type="entry name" value="Acyl_transf_3"/>
    <property type="match status" value="1"/>
</dbReference>
<dbReference type="PANTHER" id="PTHR40074:SF2">
    <property type="entry name" value="O-ACETYLTRANSFERASE WECH"/>
    <property type="match status" value="1"/>
</dbReference>
<feature type="transmembrane region" description="Helical" evidence="7">
    <location>
        <begin position="92"/>
        <end position="113"/>
    </location>
</feature>
<keyword evidence="10" id="KW-1185">Reference proteome</keyword>
<dbReference type="InterPro" id="IPR002656">
    <property type="entry name" value="Acyl_transf_3_dom"/>
</dbReference>
<proteinExistence type="inferred from homology"/>
<feature type="domain" description="Acyltransferase 3" evidence="8">
    <location>
        <begin position="9"/>
        <end position="324"/>
    </location>
</feature>
<feature type="transmembrane region" description="Helical" evidence="7">
    <location>
        <begin position="202"/>
        <end position="219"/>
    </location>
</feature>
<sequence>MRPDASRLPAIDALKAIACVLIVLHHLAFYGPMADVAKPLMPGVIGFLDEYARMAVQVFLVVSGFLFAGKFGPVALSGAPLNLLIQRYTRLVVPYSGALLLAIACSALAGVWMEHRSISDVPDLGQLLAHVLLLHDLLDQEALSAGVWYVAIDFQLFALAVLLLWLPGRVAALRPLAPALVAAMTLAALFGFNRDAFWDETAFYFFGSFGIGILAGWAIRQPRSGLWLAALTVVAVTALAVDFRPRIAVATTVMLFLGLAGRSGFLYTMPVPAAVSRLARISYSVFLVHFPLCLLVNATFITLFPTHPMVNAIGMLVALGISIVGGELFYRGIESRPLPVRLRLLFPAGVVAGGWLAALALGG</sequence>
<feature type="transmembrane region" description="Helical" evidence="7">
    <location>
        <begin position="247"/>
        <end position="269"/>
    </location>
</feature>
<keyword evidence="6 7" id="KW-0472">Membrane</keyword>
<evidence type="ECO:0000256" key="3">
    <source>
        <dbReference type="ARBA" id="ARBA00022475"/>
    </source>
</evidence>
<feature type="transmembrane region" description="Helical" evidence="7">
    <location>
        <begin position="226"/>
        <end position="241"/>
    </location>
</feature>
<keyword evidence="4 7" id="KW-0812">Transmembrane</keyword>
<evidence type="ECO:0000313" key="9">
    <source>
        <dbReference type="EMBL" id="GLT23715.1"/>
    </source>
</evidence>
<feature type="transmembrane region" description="Helical" evidence="7">
    <location>
        <begin position="281"/>
        <end position="304"/>
    </location>
</feature>
<evidence type="ECO:0000256" key="7">
    <source>
        <dbReference type="SAM" id="Phobius"/>
    </source>
</evidence>
<keyword evidence="5 7" id="KW-1133">Transmembrane helix</keyword>
<feature type="transmembrane region" description="Helical" evidence="7">
    <location>
        <begin position="51"/>
        <end position="71"/>
    </location>
</feature>
<dbReference type="EMBL" id="BSPX01000057">
    <property type="protein sequence ID" value="GLT23715.1"/>
    <property type="molecule type" value="Genomic_DNA"/>
</dbReference>
<evidence type="ECO:0000313" key="10">
    <source>
        <dbReference type="Proteomes" id="UP001157167"/>
    </source>
</evidence>
<feature type="transmembrane region" description="Helical" evidence="7">
    <location>
        <begin position="146"/>
        <end position="166"/>
    </location>
</feature>
<evidence type="ECO:0000256" key="4">
    <source>
        <dbReference type="ARBA" id="ARBA00022692"/>
    </source>
</evidence>
<evidence type="ECO:0000256" key="1">
    <source>
        <dbReference type="ARBA" id="ARBA00004651"/>
    </source>
</evidence>
<dbReference type="Proteomes" id="UP001157167">
    <property type="component" value="Unassembled WGS sequence"/>
</dbReference>
<dbReference type="PANTHER" id="PTHR40074">
    <property type="entry name" value="O-ACETYLTRANSFERASE WECH"/>
    <property type="match status" value="1"/>
</dbReference>
<name>A0ABQ6FG40_9RHOO</name>
<comment type="caution">
    <text evidence="9">The sequence shown here is derived from an EMBL/GenBank/DDBJ whole genome shotgun (WGS) entry which is preliminary data.</text>
</comment>
<feature type="transmembrane region" description="Helical" evidence="7">
    <location>
        <begin position="12"/>
        <end position="31"/>
    </location>
</feature>
<dbReference type="RefSeq" id="WP_284188898.1">
    <property type="nucleotide sequence ID" value="NZ_BSPX01000057.1"/>
</dbReference>
<evidence type="ECO:0000256" key="5">
    <source>
        <dbReference type="ARBA" id="ARBA00022989"/>
    </source>
</evidence>
<protein>
    <recommendedName>
        <fullName evidence="8">Acyltransferase 3 domain-containing protein</fullName>
    </recommendedName>
</protein>
<reference evidence="10" key="1">
    <citation type="journal article" date="2019" name="Int. J. Syst. Evol. Microbiol.">
        <title>The Global Catalogue of Microorganisms (GCM) 10K type strain sequencing project: providing services to taxonomists for standard genome sequencing and annotation.</title>
        <authorList>
            <consortium name="The Broad Institute Genomics Platform"/>
            <consortium name="The Broad Institute Genome Sequencing Center for Infectious Disease"/>
            <person name="Wu L."/>
            <person name="Ma J."/>
        </authorList>
    </citation>
    <scope>NUCLEOTIDE SEQUENCE [LARGE SCALE GENOMIC DNA]</scope>
    <source>
        <strain evidence="10">NBRC 102407</strain>
    </source>
</reference>
<accession>A0ABQ6FG40</accession>
<feature type="transmembrane region" description="Helical" evidence="7">
    <location>
        <begin position="310"/>
        <end position="330"/>
    </location>
</feature>
<keyword evidence="3" id="KW-1003">Cell membrane</keyword>